<dbReference type="InterPro" id="IPR050815">
    <property type="entry name" value="TF_fung"/>
</dbReference>
<keyword evidence="3" id="KW-0805">Transcription regulation</keyword>
<evidence type="ECO:0000313" key="8">
    <source>
        <dbReference type="Proteomes" id="UP000288859"/>
    </source>
</evidence>
<dbReference type="AlphaFoldDB" id="A0A438MTB5"/>
<feature type="region of interest" description="Disordered" evidence="6">
    <location>
        <begin position="424"/>
        <end position="458"/>
    </location>
</feature>
<dbReference type="GO" id="GO:0005634">
    <property type="term" value="C:nucleus"/>
    <property type="evidence" value="ECO:0007669"/>
    <property type="project" value="UniProtKB-SubCell"/>
</dbReference>
<organism evidence="7 8">
    <name type="scientific">Exophiala mesophila</name>
    <name type="common">Black yeast-like fungus</name>
    <dbReference type="NCBI Taxonomy" id="212818"/>
    <lineage>
        <taxon>Eukaryota</taxon>
        <taxon>Fungi</taxon>
        <taxon>Dikarya</taxon>
        <taxon>Ascomycota</taxon>
        <taxon>Pezizomycotina</taxon>
        <taxon>Eurotiomycetes</taxon>
        <taxon>Chaetothyriomycetidae</taxon>
        <taxon>Chaetothyriales</taxon>
        <taxon>Herpotrichiellaceae</taxon>
        <taxon>Exophiala</taxon>
    </lineage>
</organism>
<proteinExistence type="predicted"/>
<dbReference type="CDD" id="cd12148">
    <property type="entry name" value="fungal_TF_MHR"/>
    <property type="match status" value="1"/>
</dbReference>
<evidence type="ECO:0008006" key="9">
    <source>
        <dbReference type="Google" id="ProtNLM"/>
    </source>
</evidence>
<evidence type="ECO:0000256" key="1">
    <source>
        <dbReference type="ARBA" id="ARBA00004123"/>
    </source>
</evidence>
<keyword evidence="2" id="KW-0479">Metal-binding</keyword>
<protein>
    <recommendedName>
        <fullName evidence="9">Transcription factor domain-containing protein</fullName>
    </recommendedName>
</protein>
<dbReference type="Proteomes" id="UP000288859">
    <property type="component" value="Unassembled WGS sequence"/>
</dbReference>
<dbReference type="EMBL" id="NAJM01000061">
    <property type="protein sequence ID" value="RVX66463.1"/>
    <property type="molecule type" value="Genomic_DNA"/>
</dbReference>
<comment type="subcellular location">
    <subcellularLocation>
        <location evidence="1">Nucleus</location>
    </subcellularLocation>
</comment>
<evidence type="ECO:0000256" key="4">
    <source>
        <dbReference type="ARBA" id="ARBA00023163"/>
    </source>
</evidence>
<evidence type="ECO:0000256" key="5">
    <source>
        <dbReference type="ARBA" id="ARBA00023242"/>
    </source>
</evidence>
<dbReference type="GO" id="GO:0000981">
    <property type="term" value="F:DNA-binding transcription factor activity, RNA polymerase II-specific"/>
    <property type="evidence" value="ECO:0007669"/>
    <property type="project" value="InterPro"/>
</dbReference>
<reference evidence="7 8" key="1">
    <citation type="submission" date="2017-03" db="EMBL/GenBank/DDBJ databases">
        <title>Genomes of endolithic fungi from Antarctica.</title>
        <authorList>
            <person name="Coleine C."/>
            <person name="Masonjones S."/>
            <person name="Stajich J.E."/>
        </authorList>
    </citation>
    <scope>NUCLEOTIDE SEQUENCE [LARGE SCALE GENOMIC DNA]</scope>
    <source>
        <strain evidence="7 8">CCFEE 6314</strain>
    </source>
</reference>
<evidence type="ECO:0000256" key="3">
    <source>
        <dbReference type="ARBA" id="ARBA00023015"/>
    </source>
</evidence>
<name>A0A438MTB5_EXOME</name>
<dbReference type="GO" id="GO:0046872">
    <property type="term" value="F:metal ion binding"/>
    <property type="evidence" value="ECO:0007669"/>
    <property type="project" value="UniProtKB-KW"/>
</dbReference>
<comment type="caution">
    <text evidence="7">The sequence shown here is derived from an EMBL/GenBank/DDBJ whole genome shotgun (WGS) entry which is preliminary data.</text>
</comment>
<keyword evidence="4" id="KW-0804">Transcription</keyword>
<evidence type="ECO:0000256" key="2">
    <source>
        <dbReference type="ARBA" id="ARBA00022723"/>
    </source>
</evidence>
<dbReference type="OrthoDB" id="4116254at2759"/>
<accession>A0A438MTB5</accession>
<dbReference type="PANTHER" id="PTHR47338">
    <property type="entry name" value="ZN(II)2CYS6 TRANSCRIPTION FACTOR (EUROFUNG)-RELATED"/>
    <property type="match status" value="1"/>
</dbReference>
<keyword evidence="5" id="KW-0539">Nucleus</keyword>
<dbReference type="VEuPathDB" id="FungiDB:PV10_03911"/>
<sequence length="550" mass="60537">MPPDTRPATLASPLLRHPIKTRNPEPELVVYLIEIYFSHCFTASLLFDYSTLTRDYRAHKVPDYVVLSICAFGSLFARKGASFLFQRSVVLGDSESICQQGKAWADQASQAVLIRADKPSIAKIRACEILAIYWFAVGELDRSAIHASISRESCRVLMHKSKIFKAQKKTAPLEQPQVSEDLHRIRCAIWIKACIMDGAINDNQEISDLAPAPPMPSDSEIATGPELVDLSPSATDWMSWGHGNMSMQNSTFLTLKLFGICLSETCGSSVIRYANSFTDLARDFLATSPDLGKVPTFVGYCAFVAGSVHAHMMHADFKRENSVAHANGVVCLIFLTEMKIYYPVLQDMWEELKTLLHGEAMSSSDVQQAAVKELMRGSPASSDFEADPSPGILCSDTTECPSCIKNKSNPLIFRTFFDSGRSSSAFQDVGGDSEEEEMAQDSHVQAPENQNSGGNTPHVPFYTEIDVGSTPLAADSDLSLTHHRHESVEQGLETTRDDVFGSLPILPVPLGDDLFSVDEEGMNLTESIMFPTTLGRDWDHGLDLSAFSWT</sequence>
<evidence type="ECO:0000313" key="7">
    <source>
        <dbReference type="EMBL" id="RVX66463.1"/>
    </source>
</evidence>
<gene>
    <name evidence="7" type="ORF">B0A52_09693</name>
</gene>
<dbReference type="PANTHER" id="PTHR47338:SF6">
    <property type="entry name" value="ZN(II)2CYS6 TRANSCRIPTION FACTOR (EUROFUNG)"/>
    <property type="match status" value="1"/>
</dbReference>
<evidence type="ECO:0000256" key="6">
    <source>
        <dbReference type="SAM" id="MobiDB-lite"/>
    </source>
</evidence>